<dbReference type="SUPFAM" id="SSF56784">
    <property type="entry name" value="HAD-like"/>
    <property type="match status" value="1"/>
</dbReference>
<comment type="caution">
    <text evidence="1">The sequence shown here is derived from an EMBL/GenBank/DDBJ whole genome shotgun (WGS) entry which is preliminary data.</text>
</comment>
<dbReference type="PANTHER" id="PTHR43434:SF20">
    <property type="entry name" value="5'-NUCLEOTIDASE"/>
    <property type="match status" value="1"/>
</dbReference>
<dbReference type="AlphaFoldDB" id="A0A0P7ISF1"/>
<evidence type="ECO:0000313" key="2">
    <source>
        <dbReference type="Proteomes" id="UP000050471"/>
    </source>
</evidence>
<dbReference type="EMBL" id="LKBA01000024">
    <property type="protein sequence ID" value="KPN61734.1"/>
    <property type="molecule type" value="Genomic_DNA"/>
</dbReference>
<dbReference type="Gene3D" id="1.10.150.240">
    <property type="entry name" value="Putative phosphatase, domain 2"/>
    <property type="match status" value="1"/>
</dbReference>
<dbReference type="Gene3D" id="3.40.50.1000">
    <property type="entry name" value="HAD superfamily/HAD-like"/>
    <property type="match status" value="1"/>
</dbReference>
<dbReference type="Pfam" id="PF13419">
    <property type="entry name" value="HAD_2"/>
    <property type="match status" value="1"/>
</dbReference>
<dbReference type="InterPro" id="IPR036412">
    <property type="entry name" value="HAD-like_sf"/>
</dbReference>
<dbReference type="GO" id="GO:0005829">
    <property type="term" value="C:cytosol"/>
    <property type="evidence" value="ECO:0007669"/>
    <property type="project" value="TreeGrafter"/>
</dbReference>
<dbReference type="Proteomes" id="UP000050471">
    <property type="component" value="Unassembled WGS sequence"/>
</dbReference>
<evidence type="ECO:0000313" key="1">
    <source>
        <dbReference type="EMBL" id="KPN61734.1"/>
    </source>
</evidence>
<keyword evidence="2" id="KW-1185">Reference proteome</keyword>
<organism evidence="1 2">
    <name type="scientific">Aliiroseovarius crassostreae</name>
    <dbReference type="NCBI Taxonomy" id="154981"/>
    <lineage>
        <taxon>Bacteria</taxon>
        <taxon>Pseudomonadati</taxon>
        <taxon>Pseudomonadota</taxon>
        <taxon>Alphaproteobacteria</taxon>
        <taxon>Rhodobacterales</taxon>
        <taxon>Paracoccaceae</taxon>
        <taxon>Aliiroseovarius</taxon>
    </lineage>
</organism>
<gene>
    <name evidence="1" type="ORF">AKJ29_03765</name>
</gene>
<protein>
    <recommendedName>
        <fullName evidence="3">HAD family hydrolase</fullName>
    </recommendedName>
</protein>
<dbReference type="STRING" id="154981.AKJ29_03765"/>
<dbReference type="RefSeq" id="WP_055192768.1">
    <property type="nucleotide sequence ID" value="NZ_FPBS01000003.1"/>
</dbReference>
<proteinExistence type="predicted"/>
<dbReference type="InterPro" id="IPR023198">
    <property type="entry name" value="PGP-like_dom2"/>
</dbReference>
<dbReference type="InterPro" id="IPR023214">
    <property type="entry name" value="HAD_sf"/>
</dbReference>
<name>A0A0P7ISF1_9RHOB</name>
<dbReference type="GO" id="GO:0004713">
    <property type="term" value="F:protein tyrosine kinase activity"/>
    <property type="evidence" value="ECO:0007669"/>
    <property type="project" value="TreeGrafter"/>
</dbReference>
<dbReference type="InterPro" id="IPR050155">
    <property type="entry name" value="HAD-like_hydrolase_sf"/>
</dbReference>
<sequence>MTRTGGAVYWDLDGTLTNPKKGITESIQYALRELGLPVPPAADLTWCIGPALLWSFERLGAPDPEAALAHYRTAYTGKGMFDCTVYDGILEALTEIGARHQMHLATAKPHAYATKITAHYGIAPHMTQEFGPELDGTRNDKGALLAHALKITGNDPAKSVMIGDRHYDLKAARDVGMKFIAVSWGYGGADDLSAADAFVKTPGELATAVRDLIG</sequence>
<evidence type="ECO:0008006" key="3">
    <source>
        <dbReference type="Google" id="ProtNLM"/>
    </source>
</evidence>
<dbReference type="OrthoDB" id="9793014at2"/>
<accession>A0A0P7ISF1</accession>
<dbReference type="InterPro" id="IPR041492">
    <property type="entry name" value="HAD_2"/>
</dbReference>
<dbReference type="PANTHER" id="PTHR43434">
    <property type="entry name" value="PHOSPHOGLYCOLATE PHOSPHATASE"/>
    <property type="match status" value="1"/>
</dbReference>
<reference evidence="1 2" key="1">
    <citation type="submission" date="2015-09" db="EMBL/GenBank/DDBJ databases">
        <title>Draft genome sequence of Aliiroseovarius crassostreae CV919-312TSm, the causative agent of Roseovarius Oyster Disease (formerly Juvenile Oyster Disease).</title>
        <authorList>
            <person name="Kessner L."/>
            <person name="Spinard E."/>
            <person name="Nelson D."/>
        </authorList>
    </citation>
    <scope>NUCLEOTIDE SEQUENCE [LARGE SCALE GENOMIC DNA]</scope>
    <source>
        <strain evidence="1 2">CV919-312</strain>
    </source>
</reference>